<protein>
    <submittedName>
        <fullName evidence="5">Uncharacterized protein</fullName>
    </submittedName>
</protein>
<dbReference type="PANTHER" id="PTHR43963">
    <property type="entry name" value="CARBONYL REDUCTASE 1-RELATED"/>
    <property type="match status" value="1"/>
</dbReference>
<keyword evidence="2" id="KW-0521">NADP</keyword>
<dbReference type="InterPro" id="IPR036291">
    <property type="entry name" value="NAD(P)-bd_dom_sf"/>
</dbReference>
<proteinExistence type="inferred from homology"/>
<dbReference type="EMBL" id="CAJNOE010000690">
    <property type="protein sequence ID" value="CAF1310693.1"/>
    <property type="molecule type" value="Genomic_DNA"/>
</dbReference>
<accession>A0A815EEC4</accession>
<keyword evidence="3" id="KW-0560">Oxidoreductase</keyword>
<dbReference type="Gene3D" id="3.40.50.720">
    <property type="entry name" value="NAD(P)-binding Rossmann-like Domain"/>
    <property type="match status" value="1"/>
</dbReference>
<organism evidence="5 6">
    <name type="scientific">Adineta steineri</name>
    <dbReference type="NCBI Taxonomy" id="433720"/>
    <lineage>
        <taxon>Eukaryota</taxon>
        <taxon>Metazoa</taxon>
        <taxon>Spiralia</taxon>
        <taxon>Gnathifera</taxon>
        <taxon>Rotifera</taxon>
        <taxon>Eurotatoria</taxon>
        <taxon>Bdelloidea</taxon>
        <taxon>Adinetida</taxon>
        <taxon>Adinetidae</taxon>
        <taxon>Adineta</taxon>
    </lineage>
</organism>
<gene>
    <name evidence="5" type="ORF">IZO911_LOCUS34586</name>
</gene>
<dbReference type="AlphaFoldDB" id="A0A815EEC4"/>
<dbReference type="Pfam" id="PF00106">
    <property type="entry name" value="adh_short"/>
    <property type="match status" value="1"/>
</dbReference>
<dbReference type="GO" id="GO:0016491">
    <property type="term" value="F:oxidoreductase activity"/>
    <property type="evidence" value="ECO:0007669"/>
    <property type="project" value="UniProtKB-KW"/>
</dbReference>
<evidence type="ECO:0000256" key="3">
    <source>
        <dbReference type="ARBA" id="ARBA00023002"/>
    </source>
</evidence>
<evidence type="ECO:0000256" key="1">
    <source>
        <dbReference type="ARBA" id="ARBA00006484"/>
    </source>
</evidence>
<evidence type="ECO:0000256" key="2">
    <source>
        <dbReference type="ARBA" id="ARBA00022857"/>
    </source>
</evidence>
<name>A0A815EEC4_9BILA</name>
<dbReference type="PANTHER" id="PTHR43963:SF6">
    <property type="entry name" value="CHAIN DEHYDROGENASE FAMILY PROTEIN, PUTATIVE (AFU_ORTHOLOGUE AFUA_3G15350)-RELATED"/>
    <property type="match status" value="1"/>
</dbReference>
<reference evidence="5" key="1">
    <citation type="submission" date="2021-02" db="EMBL/GenBank/DDBJ databases">
        <authorList>
            <person name="Nowell W R."/>
        </authorList>
    </citation>
    <scope>NUCLEOTIDE SEQUENCE</scope>
</reference>
<dbReference type="PRINTS" id="PR00080">
    <property type="entry name" value="SDRFAMILY"/>
</dbReference>
<dbReference type="InterPro" id="IPR002347">
    <property type="entry name" value="SDR_fam"/>
</dbReference>
<evidence type="ECO:0000313" key="6">
    <source>
        <dbReference type="Proteomes" id="UP000663860"/>
    </source>
</evidence>
<evidence type="ECO:0000313" key="5">
    <source>
        <dbReference type="EMBL" id="CAF1310693.1"/>
    </source>
</evidence>
<evidence type="ECO:0000256" key="4">
    <source>
        <dbReference type="RuleBase" id="RU000363"/>
    </source>
</evidence>
<dbReference type="PRINTS" id="PR00081">
    <property type="entry name" value="GDHRDH"/>
</dbReference>
<comment type="similarity">
    <text evidence="1 4">Belongs to the short-chain dehydrogenases/reductases (SDR) family.</text>
</comment>
<dbReference type="SUPFAM" id="SSF51735">
    <property type="entry name" value="NAD(P)-binding Rossmann-fold domains"/>
    <property type="match status" value="1"/>
</dbReference>
<comment type="caution">
    <text evidence="5">The sequence shown here is derived from an EMBL/GenBank/DDBJ whole genome shotgun (WGS) entry which is preliminary data.</text>
</comment>
<sequence>MAEKQPVILVTGANRGIGFLIIKKLVENSSSNNDIILLGSRDLKRGHDAFIQLNSPSNVHVLQLDTSSQDSISCAIDEIKKKYGGQIDIVINNAAILTQEITVDTARALFNTNYYGVKILNEHLICMIRENGRIINVSSRVGVNILQDITPALRQKYISSTLTKEKLDQLVEDFISAIETNTLENIGYNLKSEALVYGVTKMALNALTQIEAREWSTTKNLVIVSVTPGFCSTDMNQHASEARPAELGADSILYVVNAHQNELINGAFYRDGAIIEPEKWTCDNKTLIASEHVCQVTKFFEQININHHTYHLDKVTGSSEGFLSNTSKYLLADAIVESGKTAQENNLEIWKIIVPRGQIHIGLYGCLN</sequence>
<dbReference type="SUPFAM" id="SSF53850">
    <property type="entry name" value="Periplasmic binding protein-like II"/>
    <property type="match status" value="1"/>
</dbReference>
<dbReference type="Proteomes" id="UP000663860">
    <property type="component" value="Unassembled WGS sequence"/>
</dbReference>